<protein>
    <submittedName>
        <fullName evidence="1">Uncharacterized protein</fullName>
    </submittedName>
</protein>
<comment type="caution">
    <text evidence="1">The sequence shown here is derived from an EMBL/GenBank/DDBJ whole genome shotgun (WGS) entry which is preliminary data.</text>
</comment>
<proteinExistence type="predicted"/>
<evidence type="ECO:0000313" key="2">
    <source>
        <dbReference type="Proteomes" id="UP000193920"/>
    </source>
</evidence>
<organism evidence="1 2">
    <name type="scientific">Neocallimastix californiae</name>
    <dbReference type="NCBI Taxonomy" id="1754190"/>
    <lineage>
        <taxon>Eukaryota</taxon>
        <taxon>Fungi</taxon>
        <taxon>Fungi incertae sedis</taxon>
        <taxon>Chytridiomycota</taxon>
        <taxon>Chytridiomycota incertae sedis</taxon>
        <taxon>Neocallimastigomycetes</taxon>
        <taxon>Neocallimastigales</taxon>
        <taxon>Neocallimastigaceae</taxon>
        <taxon>Neocallimastix</taxon>
    </lineage>
</organism>
<sequence>MFNPDPKFFKDSVEIQKIIDKIQVKAPWKITKYAEAYVNPVIASPTNGKQPIIRLLMLIDSGGSLNLISKKLVNILKLPCKASYQEFSTIAGKVKASQNTLISLCCKLKDRPRENDSE</sequence>
<dbReference type="AlphaFoldDB" id="A0A1Y2DDG3"/>
<keyword evidence="2" id="KW-1185">Reference proteome</keyword>
<name>A0A1Y2DDG3_9FUNG</name>
<gene>
    <name evidence="1" type="ORF">LY90DRAFT_506651</name>
</gene>
<dbReference type="EMBL" id="MCOG01000072">
    <property type="protein sequence ID" value="ORY56735.1"/>
    <property type="molecule type" value="Genomic_DNA"/>
</dbReference>
<dbReference type="Proteomes" id="UP000193920">
    <property type="component" value="Unassembled WGS sequence"/>
</dbReference>
<evidence type="ECO:0000313" key="1">
    <source>
        <dbReference type="EMBL" id="ORY56735.1"/>
    </source>
</evidence>
<accession>A0A1Y2DDG3</accession>
<reference evidence="1 2" key="1">
    <citation type="submission" date="2016-08" db="EMBL/GenBank/DDBJ databases">
        <title>A Parts List for Fungal Cellulosomes Revealed by Comparative Genomics.</title>
        <authorList>
            <consortium name="DOE Joint Genome Institute"/>
            <person name="Haitjema C.H."/>
            <person name="Gilmore S.P."/>
            <person name="Henske J.K."/>
            <person name="Solomon K.V."/>
            <person name="De Groot R."/>
            <person name="Kuo A."/>
            <person name="Mondo S.J."/>
            <person name="Salamov A.A."/>
            <person name="Labutti K."/>
            <person name="Zhao Z."/>
            <person name="Chiniquy J."/>
            <person name="Barry K."/>
            <person name="Brewer H.M."/>
            <person name="Purvine S.O."/>
            <person name="Wright A.T."/>
            <person name="Boxma B."/>
            <person name="Van Alen T."/>
            <person name="Hackstein J.H."/>
            <person name="Baker S.E."/>
            <person name="Grigoriev I.V."/>
            <person name="O'Malley M.A."/>
        </authorList>
    </citation>
    <scope>NUCLEOTIDE SEQUENCE [LARGE SCALE GENOMIC DNA]</scope>
    <source>
        <strain evidence="1 2">G1</strain>
    </source>
</reference>